<dbReference type="InterPro" id="IPR044684">
    <property type="entry name" value="STR17/STR18/HARC1-like"/>
</dbReference>
<protein>
    <submittedName>
        <fullName evidence="4">Arsenate reductase</fullName>
    </submittedName>
</protein>
<dbReference type="AlphaFoldDB" id="A0A2P6TQH4"/>
<dbReference type="GO" id="GO:0003824">
    <property type="term" value="F:catalytic activity"/>
    <property type="evidence" value="ECO:0007669"/>
    <property type="project" value="InterPro"/>
</dbReference>
<gene>
    <name evidence="4" type="ORF">C2E21_4959</name>
</gene>
<dbReference type="PANTHER" id="PTHR44542">
    <property type="entry name" value="THIOSULFATE SULFURTRANSFERASE 18"/>
    <property type="match status" value="1"/>
</dbReference>
<feature type="compositionally biased region" description="Low complexity" evidence="1">
    <location>
        <begin position="480"/>
        <end position="489"/>
    </location>
</feature>
<reference evidence="4 5" key="1">
    <citation type="journal article" date="2018" name="Plant J.">
        <title>Genome sequences of Chlorella sorokiniana UTEX 1602 and Micractinium conductrix SAG 241.80: implications to maltose excretion by a green alga.</title>
        <authorList>
            <person name="Arriola M.B."/>
            <person name="Velmurugan N."/>
            <person name="Zhang Y."/>
            <person name="Plunkett M.H."/>
            <person name="Hondzo H."/>
            <person name="Barney B.M."/>
        </authorList>
    </citation>
    <scope>NUCLEOTIDE SEQUENCE [LARGE SCALE GENOMIC DNA]</scope>
    <source>
        <strain evidence="5">UTEX 1602</strain>
    </source>
</reference>
<evidence type="ECO:0000313" key="5">
    <source>
        <dbReference type="Proteomes" id="UP000239899"/>
    </source>
</evidence>
<organism evidence="4 5">
    <name type="scientific">Chlorella sorokiniana</name>
    <name type="common">Freshwater green alga</name>
    <dbReference type="NCBI Taxonomy" id="3076"/>
    <lineage>
        <taxon>Eukaryota</taxon>
        <taxon>Viridiplantae</taxon>
        <taxon>Chlorophyta</taxon>
        <taxon>core chlorophytes</taxon>
        <taxon>Trebouxiophyceae</taxon>
        <taxon>Chlorellales</taxon>
        <taxon>Chlorellaceae</taxon>
        <taxon>Chlorella clade</taxon>
        <taxon>Chlorella</taxon>
    </lineage>
</organism>
<feature type="domain" description="Rhodanese" evidence="3">
    <location>
        <begin position="55"/>
        <end position="158"/>
    </location>
</feature>
<dbReference type="Pfam" id="PF11265">
    <property type="entry name" value="Med25_VWA"/>
    <property type="match status" value="1"/>
</dbReference>
<feature type="region of interest" description="Disordered" evidence="1">
    <location>
        <begin position="511"/>
        <end position="569"/>
    </location>
</feature>
<dbReference type="InterPro" id="IPR001763">
    <property type="entry name" value="Rhodanese-like_dom"/>
</dbReference>
<dbReference type="STRING" id="3076.A0A2P6TQH4"/>
<dbReference type="SMART" id="SM00450">
    <property type="entry name" value="RHOD"/>
    <property type="match status" value="1"/>
</dbReference>
<dbReference type="SUPFAM" id="SSF52821">
    <property type="entry name" value="Rhodanese/Cell cycle control phosphatase"/>
    <property type="match status" value="1"/>
</dbReference>
<feature type="signal peptide" evidence="2">
    <location>
        <begin position="1"/>
        <end position="21"/>
    </location>
</feature>
<comment type="caution">
    <text evidence="4">The sequence shown here is derived from an EMBL/GenBank/DDBJ whole genome shotgun (WGS) entry which is preliminary data.</text>
</comment>
<feature type="chain" id="PRO_5015124388" evidence="2">
    <location>
        <begin position="22"/>
        <end position="707"/>
    </location>
</feature>
<evidence type="ECO:0000256" key="2">
    <source>
        <dbReference type="SAM" id="SignalP"/>
    </source>
</evidence>
<proteinExistence type="predicted"/>
<dbReference type="CDD" id="cd00158">
    <property type="entry name" value="RHOD"/>
    <property type="match status" value="1"/>
</dbReference>
<evidence type="ECO:0000259" key="3">
    <source>
        <dbReference type="PROSITE" id="PS50206"/>
    </source>
</evidence>
<name>A0A2P6TQH4_CHLSO</name>
<dbReference type="InterPro" id="IPR036873">
    <property type="entry name" value="Rhodanese-like_dom_sf"/>
</dbReference>
<dbReference type="Pfam" id="PF00581">
    <property type="entry name" value="Rhodanese"/>
    <property type="match status" value="1"/>
</dbReference>
<accession>A0A2P6TQH4</accession>
<feature type="compositionally biased region" description="Low complexity" evidence="1">
    <location>
        <begin position="554"/>
        <end position="569"/>
    </location>
</feature>
<dbReference type="PROSITE" id="PS50206">
    <property type="entry name" value="RHODANESE_3"/>
    <property type="match status" value="1"/>
</dbReference>
<feature type="compositionally biased region" description="Low complexity" evidence="1">
    <location>
        <begin position="511"/>
        <end position="531"/>
    </location>
</feature>
<sequence length="707" mass="73043">MTAIAAAVLLALAALAVPALAVPAARGPDAYLAAPGKAASPCQAVTPQEVEQLLETVKWRYLDVRTSKEFVAGHVRGAAANVPFKLPAGNGTLVPNPDFVAQVEQAFPCRRTRIIVACRAGTRSTPACAQLAEAGYHRTLNMPAGYDGWVAAGLPALLMARLRLCLAVECTAKAGAVWPTTLQHVVEPLLALAEASGAGGAAPGLQLALVLFGALPPHSGAAVESVLGWCTSLQHFRRLLDSLEFVGGGGRQPVMLAHALAEAAGLFAAAEAGGGGDGPWQQHCLVCLASEPAVQPVSWPFAEDCCMARLPGMATSLELVRALQRRGLQLSLAGGDMLSNELTLLHLANCVSDAPFSLTDMRREQQASRPDGVLQRTRRCTRVLPGRGMAFLPFWPEAAEAVQKLGFRPLAADATMGSLEPAAPDTEDAAAKPGRGDAAAVAAAAVSAAAVAAAAARQDASPAAPPQWTPPVAGYPTPPVATGATPPVADASPGSFWEVLNAEICSPELDAAAGTPAMPPGGVNMQQQQQLAPPPPQQHGRPEPTVQGLPLPPGMQAQQQAQQLAAQGLQHQISGPGSVVVHTARVVADQKVMGHGALVLGVGTVHAMLKDAAAAQAIGWPPELHIAKTLARAAAESFLDSKRSDCLLTRLKIQFTTAEAETIPRRLLATNAAGAVTMPGNFIGVLLPKQHPTTQQILLQLVVVPQG</sequence>
<evidence type="ECO:0000313" key="4">
    <source>
        <dbReference type="EMBL" id="PRW56284.1"/>
    </source>
</evidence>
<keyword evidence="2" id="KW-0732">Signal</keyword>
<keyword evidence="5" id="KW-1185">Reference proteome</keyword>
<dbReference type="InterPro" id="IPR021419">
    <property type="entry name" value="Mediator_Med25_VWA"/>
</dbReference>
<evidence type="ECO:0000256" key="1">
    <source>
        <dbReference type="SAM" id="MobiDB-lite"/>
    </source>
</evidence>
<dbReference type="PANTHER" id="PTHR44542:SF14">
    <property type="entry name" value="PROTEIN HIGH ARSENIC CONTENT 1, MITOCHONDRIAL-RELATED"/>
    <property type="match status" value="1"/>
</dbReference>
<dbReference type="Gene3D" id="3.40.250.10">
    <property type="entry name" value="Rhodanese-like domain"/>
    <property type="match status" value="1"/>
</dbReference>
<dbReference type="Proteomes" id="UP000239899">
    <property type="component" value="Unassembled WGS sequence"/>
</dbReference>
<dbReference type="OrthoDB" id="513012at2759"/>
<feature type="region of interest" description="Disordered" evidence="1">
    <location>
        <begin position="461"/>
        <end position="489"/>
    </location>
</feature>
<dbReference type="EMBL" id="LHPG02000009">
    <property type="protein sequence ID" value="PRW56284.1"/>
    <property type="molecule type" value="Genomic_DNA"/>
</dbReference>